<comment type="similarity">
    <text evidence="1">Belongs to the plant acyltransferase family.</text>
</comment>
<gene>
    <name evidence="3" type="ORF">SEVIR_5G060000v2</name>
</gene>
<dbReference type="PANTHER" id="PTHR31147">
    <property type="entry name" value="ACYL TRANSFERASE 4"/>
    <property type="match status" value="1"/>
</dbReference>
<accession>A0A4U6UAD9</accession>
<dbReference type="EMBL" id="CM016556">
    <property type="protein sequence ID" value="TKW12820.1"/>
    <property type="molecule type" value="Genomic_DNA"/>
</dbReference>
<dbReference type="Pfam" id="PF02458">
    <property type="entry name" value="Transferase"/>
    <property type="match status" value="1"/>
</dbReference>
<dbReference type="InterPro" id="IPR050898">
    <property type="entry name" value="Plant_acyltransferase"/>
</dbReference>
<dbReference type="Gramene" id="TKW12820">
    <property type="protein sequence ID" value="TKW12820"/>
    <property type="gene ID" value="SEVIR_5G060000v2"/>
</dbReference>
<dbReference type="GO" id="GO:0016747">
    <property type="term" value="F:acyltransferase activity, transferring groups other than amino-acyl groups"/>
    <property type="evidence" value="ECO:0007669"/>
    <property type="project" value="UniProtKB-ARBA"/>
</dbReference>
<dbReference type="OMA" id="CACVEEE"/>
<sequence length="427" mass="45961">MAVLTFAVRRRDPVLVGPAGPTPRETKRLSNIDDMEVLRRHMPSVCFYRGGSRVDDDPAAVIRGAFGEALVPYYPLAGRLREVEGRRLVVDCTGEGVLFVEVDADVRLAELEAATGLRPPFPCMDHQATSRAPVASPLLLVQVTRLLCGGFVVAFRINHVMCDAAGVSQFVSAHARGLPAPAMPAAWSPEILEARSQPKARDYDAVPPPPPPPSFSNMVQQTFTFSPADVAALKKRLPPHLRDKAMAFDVLVAAVWRARTAALELPPGKDVGLALMANFRGLSELGIPAGYYGNACIALMAQTTAGALRGGSLGDEVALVREAKAAMTAEHVRPRSALADDYFVSDTRHAFQRADFGWDEPVYAGPVATHPLVRASFLLTVRNADGEEGLAVTMVLPQLVMDRFASQIEMLLTSLVAPAVRGTKARL</sequence>
<proteinExistence type="inferred from homology"/>
<organism evidence="3 4">
    <name type="scientific">Setaria viridis</name>
    <name type="common">Green bristlegrass</name>
    <name type="synonym">Setaria italica subsp. viridis</name>
    <dbReference type="NCBI Taxonomy" id="4556"/>
    <lineage>
        <taxon>Eukaryota</taxon>
        <taxon>Viridiplantae</taxon>
        <taxon>Streptophyta</taxon>
        <taxon>Embryophyta</taxon>
        <taxon>Tracheophyta</taxon>
        <taxon>Spermatophyta</taxon>
        <taxon>Magnoliopsida</taxon>
        <taxon>Liliopsida</taxon>
        <taxon>Poales</taxon>
        <taxon>Poaceae</taxon>
        <taxon>PACMAD clade</taxon>
        <taxon>Panicoideae</taxon>
        <taxon>Panicodae</taxon>
        <taxon>Paniceae</taxon>
        <taxon>Cenchrinae</taxon>
        <taxon>Setaria</taxon>
    </lineage>
</organism>
<dbReference type="Proteomes" id="UP000298652">
    <property type="component" value="Chromosome 5"/>
</dbReference>
<keyword evidence="2" id="KW-0808">Transferase</keyword>
<protein>
    <submittedName>
        <fullName evidence="3">Uncharacterized protein</fullName>
    </submittedName>
</protein>
<name>A0A4U6UAD9_SETVI</name>
<dbReference type="AlphaFoldDB" id="A0A4U6UAD9"/>
<keyword evidence="4" id="KW-1185">Reference proteome</keyword>
<reference evidence="3" key="1">
    <citation type="submission" date="2019-03" db="EMBL/GenBank/DDBJ databases">
        <title>WGS assembly of Setaria viridis.</title>
        <authorList>
            <person name="Huang P."/>
            <person name="Jenkins J."/>
            <person name="Grimwood J."/>
            <person name="Barry K."/>
            <person name="Healey A."/>
            <person name="Mamidi S."/>
            <person name="Sreedasyam A."/>
            <person name="Shu S."/>
            <person name="Feldman M."/>
            <person name="Wu J."/>
            <person name="Yu Y."/>
            <person name="Chen C."/>
            <person name="Johnson J."/>
            <person name="Rokhsar D."/>
            <person name="Baxter I."/>
            <person name="Schmutz J."/>
            <person name="Brutnell T."/>
            <person name="Kellogg E."/>
        </authorList>
    </citation>
    <scope>NUCLEOTIDE SEQUENCE [LARGE SCALE GENOMIC DNA]</scope>
</reference>
<dbReference type="InterPro" id="IPR023213">
    <property type="entry name" value="CAT-like_dom_sf"/>
</dbReference>
<evidence type="ECO:0000256" key="1">
    <source>
        <dbReference type="ARBA" id="ARBA00009861"/>
    </source>
</evidence>
<evidence type="ECO:0000313" key="4">
    <source>
        <dbReference type="Proteomes" id="UP000298652"/>
    </source>
</evidence>
<evidence type="ECO:0000313" key="3">
    <source>
        <dbReference type="EMBL" id="TKW12820.1"/>
    </source>
</evidence>
<evidence type="ECO:0000256" key="2">
    <source>
        <dbReference type="ARBA" id="ARBA00022679"/>
    </source>
</evidence>
<dbReference type="PANTHER" id="PTHR31147:SF66">
    <property type="entry name" value="OS05G0315700 PROTEIN"/>
    <property type="match status" value="1"/>
</dbReference>
<dbReference type="Gene3D" id="3.30.559.10">
    <property type="entry name" value="Chloramphenicol acetyltransferase-like domain"/>
    <property type="match status" value="2"/>
</dbReference>